<proteinExistence type="predicted"/>
<sequence length="65" mass="7254">MHGLRHAYAQSRYEALTGWKPPAAGGPGKDALTPEQRLVDTEARQQISRELGHERIQITAVYLGR</sequence>
<dbReference type="Proteomes" id="UP001595377">
    <property type="component" value="Unassembled WGS sequence"/>
</dbReference>
<evidence type="ECO:0008006" key="3">
    <source>
        <dbReference type="Google" id="ProtNLM"/>
    </source>
</evidence>
<dbReference type="EMBL" id="JBHRSP010000049">
    <property type="protein sequence ID" value="MFC3076133.1"/>
    <property type="molecule type" value="Genomic_DNA"/>
</dbReference>
<evidence type="ECO:0000313" key="1">
    <source>
        <dbReference type="EMBL" id="MFC3076133.1"/>
    </source>
</evidence>
<evidence type="ECO:0000313" key="2">
    <source>
        <dbReference type="Proteomes" id="UP001595377"/>
    </source>
</evidence>
<reference evidence="2" key="1">
    <citation type="journal article" date="2019" name="Int. J. Syst. Evol. Microbiol.">
        <title>The Global Catalogue of Microorganisms (GCM) 10K type strain sequencing project: providing services to taxonomists for standard genome sequencing and annotation.</title>
        <authorList>
            <consortium name="The Broad Institute Genomics Platform"/>
            <consortium name="The Broad Institute Genome Sequencing Center for Infectious Disease"/>
            <person name="Wu L."/>
            <person name="Ma J."/>
        </authorList>
    </citation>
    <scope>NUCLEOTIDE SEQUENCE [LARGE SCALE GENOMIC DNA]</scope>
    <source>
        <strain evidence="2">KCTC 52677</strain>
    </source>
</reference>
<keyword evidence="2" id="KW-1185">Reference proteome</keyword>
<name>A0ABV7DPI0_9HYPH</name>
<accession>A0ABV7DPI0</accession>
<organism evidence="1 2">
    <name type="scientific">Shinella pollutisoli</name>
    <dbReference type="NCBI Taxonomy" id="2250594"/>
    <lineage>
        <taxon>Bacteria</taxon>
        <taxon>Pseudomonadati</taxon>
        <taxon>Pseudomonadota</taxon>
        <taxon>Alphaproteobacteria</taxon>
        <taxon>Hyphomicrobiales</taxon>
        <taxon>Rhizobiaceae</taxon>
        <taxon>Shinella</taxon>
    </lineage>
</organism>
<protein>
    <recommendedName>
        <fullName evidence="3">Integrase</fullName>
    </recommendedName>
</protein>
<dbReference type="RefSeq" id="WP_257317946.1">
    <property type="nucleotide sequence ID" value="NZ_JANFDG010000036.1"/>
</dbReference>
<gene>
    <name evidence="1" type="ORF">ACFOHH_23675</name>
</gene>
<comment type="caution">
    <text evidence="1">The sequence shown here is derived from an EMBL/GenBank/DDBJ whole genome shotgun (WGS) entry which is preliminary data.</text>
</comment>